<comment type="similarity">
    <text evidence="3">Belongs to the NMT1/THI5 family.</text>
</comment>
<evidence type="ECO:0000256" key="6">
    <source>
        <dbReference type="ARBA" id="ARBA00022723"/>
    </source>
</evidence>
<keyword evidence="5" id="KW-0808">Transferase</keyword>
<dbReference type="AlphaFoldDB" id="A0A382A1M9"/>
<evidence type="ECO:0000256" key="11">
    <source>
        <dbReference type="ARBA" id="ARBA00048179"/>
    </source>
</evidence>
<evidence type="ECO:0000259" key="12">
    <source>
        <dbReference type="Pfam" id="PF09084"/>
    </source>
</evidence>
<reference evidence="13" key="1">
    <citation type="submission" date="2018-05" db="EMBL/GenBank/DDBJ databases">
        <authorList>
            <person name="Lanie J.A."/>
            <person name="Ng W.-L."/>
            <person name="Kazmierczak K.M."/>
            <person name="Andrzejewski T.M."/>
            <person name="Davidsen T.M."/>
            <person name="Wayne K.J."/>
            <person name="Tettelin H."/>
            <person name="Glass J.I."/>
            <person name="Rusch D."/>
            <person name="Podicherti R."/>
            <person name="Tsui H.-C.T."/>
            <person name="Winkler M.E."/>
        </authorList>
    </citation>
    <scope>NUCLEOTIDE SEQUENCE</scope>
</reference>
<evidence type="ECO:0000256" key="2">
    <source>
        <dbReference type="ARBA" id="ARBA00004948"/>
    </source>
</evidence>
<name>A0A382A1M9_9ZZZZ</name>
<evidence type="ECO:0000256" key="10">
    <source>
        <dbReference type="ARBA" id="ARBA00033171"/>
    </source>
</evidence>
<dbReference type="EMBL" id="UINC01023428">
    <property type="protein sequence ID" value="SVA95062.1"/>
    <property type="molecule type" value="Genomic_DNA"/>
</dbReference>
<dbReference type="PANTHER" id="PTHR31528:SF1">
    <property type="entry name" value="4-AMINO-5-HYDROXYMETHYL-2-METHYLPYRIMIDINE PHOSPHATE SYNTHASE THI11-RELATED"/>
    <property type="match status" value="1"/>
</dbReference>
<evidence type="ECO:0000256" key="9">
    <source>
        <dbReference type="ARBA" id="ARBA00023004"/>
    </source>
</evidence>
<comment type="subunit">
    <text evidence="4">Homodimer.</text>
</comment>
<comment type="function">
    <text evidence="1">Responsible for the formation of the pyrimidine heterocycle in the thiamine biosynthesis pathway. Catalyzes the formation of hydroxymethylpyrimidine phosphate (HMP-P) from histidine and pyridoxal phosphate (PLP). The protein uses PLP and the active site histidine to form HMP-P, generating an inactive enzyme. The enzyme can only undergo a single turnover, which suggests it is a suicide enzyme.</text>
</comment>
<keyword evidence="7" id="KW-0663">Pyridoxal phosphate</keyword>
<comment type="catalytic activity">
    <reaction evidence="11">
        <text>N(6)-(pyridoxal phosphate)-L-lysyl-[4-amino-5-hydroxymethyl-2-methylpyrimidine phosphate synthase] + L-histidyl-[4-amino-5-hydroxymethyl-2-methylpyrimidine phosphate synthase] + 2 Fe(3+) + 4 H2O = L-lysyl-[4-amino-5-hydroxymethyl-2-methylpyrimidine phosphate synthase] + (2S)-2-amino-5-hydroxy-4-oxopentanoyl-[4-amino-5-hydroxymethyl-2-methylpyrimidine phosphate synthase] + 4-amino-2-methyl-5-(phosphooxymethyl)pyrimidine + 3-oxopropanoate + 2 Fe(2+) + 2 H(+)</text>
        <dbReference type="Rhea" id="RHEA:65756"/>
        <dbReference type="Rhea" id="RHEA-COMP:16892"/>
        <dbReference type="Rhea" id="RHEA-COMP:16893"/>
        <dbReference type="Rhea" id="RHEA-COMP:16894"/>
        <dbReference type="Rhea" id="RHEA-COMP:16895"/>
        <dbReference type="ChEBI" id="CHEBI:15377"/>
        <dbReference type="ChEBI" id="CHEBI:15378"/>
        <dbReference type="ChEBI" id="CHEBI:29033"/>
        <dbReference type="ChEBI" id="CHEBI:29034"/>
        <dbReference type="ChEBI" id="CHEBI:29969"/>
        <dbReference type="ChEBI" id="CHEBI:29979"/>
        <dbReference type="ChEBI" id="CHEBI:33190"/>
        <dbReference type="ChEBI" id="CHEBI:58354"/>
        <dbReference type="ChEBI" id="CHEBI:143915"/>
        <dbReference type="ChEBI" id="CHEBI:157692"/>
    </reaction>
    <physiologicalReaction direction="left-to-right" evidence="11">
        <dbReference type="Rhea" id="RHEA:65757"/>
    </physiologicalReaction>
</comment>
<accession>A0A382A1M9</accession>
<dbReference type="PANTHER" id="PTHR31528">
    <property type="entry name" value="4-AMINO-5-HYDROXYMETHYL-2-METHYLPYRIMIDINE PHOSPHATE SYNTHASE THI11-RELATED"/>
    <property type="match status" value="1"/>
</dbReference>
<gene>
    <name evidence="13" type="ORF">METZ01_LOCUS147916</name>
</gene>
<keyword evidence="6" id="KW-0479">Metal-binding</keyword>
<evidence type="ECO:0000256" key="7">
    <source>
        <dbReference type="ARBA" id="ARBA00022898"/>
    </source>
</evidence>
<evidence type="ECO:0000256" key="8">
    <source>
        <dbReference type="ARBA" id="ARBA00022977"/>
    </source>
</evidence>
<dbReference type="InterPro" id="IPR027939">
    <property type="entry name" value="NMT1/THI5"/>
</dbReference>
<keyword evidence="9" id="KW-0408">Iron</keyword>
<evidence type="ECO:0000256" key="3">
    <source>
        <dbReference type="ARBA" id="ARBA00009406"/>
    </source>
</evidence>
<comment type="pathway">
    <text evidence="2">Cofactor biosynthesis; thiamine diphosphate biosynthesis.</text>
</comment>
<feature type="domain" description="SsuA/THI5-like" evidence="12">
    <location>
        <begin position="54"/>
        <end position="237"/>
    </location>
</feature>
<evidence type="ECO:0000256" key="4">
    <source>
        <dbReference type="ARBA" id="ARBA00011738"/>
    </source>
</evidence>
<dbReference type="Pfam" id="PF09084">
    <property type="entry name" value="NMT1"/>
    <property type="match status" value="1"/>
</dbReference>
<dbReference type="Gene3D" id="3.40.190.10">
    <property type="entry name" value="Periplasmic binding protein-like II"/>
    <property type="match status" value="2"/>
</dbReference>
<dbReference type="GO" id="GO:0046872">
    <property type="term" value="F:metal ion binding"/>
    <property type="evidence" value="ECO:0007669"/>
    <property type="project" value="UniProtKB-KW"/>
</dbReference>
<dbReference type="GO" id="GO:0016740">
    <property type="term" value="F:transferase activity"/>
    <property type="evidence" value="ECO:0007669"/>
    <property type="project" value="UniProtKB-KW"/>
</dbReference>
<protein>
    <recommendedName>
        <fullName evidence="10">Thiamine pyrimidine synthase</fullName>
    </recommendedName>
</protein>
<sequence>MKKIFAILATVVFLTTVGIVNVYAKEVTLLMDWFPQGNQSGYWQAQLDNQYHDDVKITVKPGGPKVRTTTAVASGQVEFGLNGADSVMTANSKGAKLRAIFVSLDHAPYTLVYHPNTGVNNIHDLNGRRFAVVMGITYWKWVKHKYGLDKVKEFPLTGDLGLFAKTPNMFQQGYSIFLPARMDAKGIPNAQFKVADLGYRPYSVLFTTEKMIKENPTLVQAVVDRLSMSFHKSLVDPKPTRDLILSKSKKTTVAIHNNALRLMKRDFLPKDWSKIGCQDPNRWVELANQMKEVNALPADFDPHQSYDTSFKKGCFK</sequence>
<evidence type="ECO:0000256" key="1">
    <source>
        <dbReference type="ARBA" id="ARBA00003469"/>
    </source>
</evidence>
<dbReference type="GO" id="GO:0009228">
    <property type="term" value="P:thiamine biosynthetic process"/>
    <property type="evidence" value="ECO:0007669"/>
    <property type="project" value="UniProtKB-KW"/>
</dbReference>
<organism evidence="13">
    <name type="scientific">marine metagenome</name>
    <dbReference type="NCBI Taxonomy" id="408172"/>
    <lineage>
        <taxon>unclassified sequences</taxon>
        <taxon>metagenomes</taxon>
        <taxon>ecological metagenomes</taxon>
    </lineage>
</organism>
<keyword evidence="8" id="KW-0784">Thiamine biosynthesis</keyword>
<proteinExistence type="inferred from homology"/>
<dbReference type="InterPro" id="IPR015168">
    <property type="entry name" value="SsuA/THI5"/>
</dbReference>
<evidence type="ECO:0000256" key="5">
    <source>
        <dbReference type="ARBA" id="ARBA00022679"/>
    </source>
</evidence>
<evidence type="ECO:0000313" key="13">
    <source>
        <dbReference type="EMBL" id="SVA95062.1"/>
    </source>
</evidence>
<dbReference type="SUPFAM" id="SSF53850">
    <property type="entry name" value="Periplasmic binding protein-like II"/>
    <property type="match status" value="1"/>
</dbReference>